<feature type="domain" description="Transcription factor IIIC putative zinc-finger" evidence="2">
    <location>
        <begin position="699"/>
        <end position="756"/>
    </location>
</feature>
<dbReference type="InterPro" id="IPR044230">
    <property type="entry name" value="GTF3C4"/>
</dbReference>
<dbReference type="EMBL" id="JANBQB010000005">
    <property type="protein sequence ID" value="KAJ1985081.1"/>
    <property type="molecule type" value="Genomic_DNA"/>
</dbReference>
<dbReference type="Proteomes" id="UP001151582">
    <property type="component" value="Unassembled WGS sequence"/>
</dbReference>
<evidence type="ECO:0000313" key="4">
    <source>
        <dbReference type="Proteomes" id="UP001151582"/>
    </source>
</evidence>
<dbReference type="GO" id="GO:0006384">
    <property type="term" value="P:transcription initiation at RNA polymerase III promoter"/>
    <property type="evidence" value="ECO:0007669"/>
    <property type="project" value="InterPro"/>
</dbReference>
<dbReference type="OrthoDB" id="10499687at2759"/>
<evidence type="ECO:0000259" key="2">
    <source>
        <dbReference type="Pfam" id="PF12660"/>
    </source>
</evidence>
<feature type="region of interest" description="Disordered" evidence="1">
    <location>
        <begin position="377"/>
        <end position="410"/>
    </location>
</feature>
<dbReference type="InterPro" id="IPR024764">
    <property type="entry name" value="TFIIIC_Znf"/>
</dbReference>
<organism evidence="3 4">
    <name type="scientific">Dimargaris verticillata</name>
    <dbReference type="NCBI Taxonomy" id="2761393"/>
    <lineage>
        <taxon>Eukaryota</taxon>
        <taxon>Fungi</taxon>
        <taxon>Fungi incertae sedis</taxon>
        <taxon>Zoopagomycota</taxon>
        <taxon>Kickxellomycotina</taxon>
        <taxon>Dimargaritomycetes</taxon>
        <taxon>Dimargaritales</taxon>
        <taxon>Dimargaritaceae</taxon>
        <taxon>Dimargaris</taxon>
    </lineage>
</organism>
<reference evidence="3" key="1">
    <citation type="submission" date="2022-07" db="EMBL/GenBank/DDBJ databases">
        <title>Phylogenomic reconstructions and comparative analyses of Kickxellomycotina fungi.</title>
        <authorList>
            <person name="Reynolds N.K."/>
            <person name="Stajich J.E."/>
            <person name="Barry K."/>
            <person name="Grigoriev I.V."/>
            <person name="Crous P."/>
            <person name="Smith M.E."/>
        </authorList>
    </citation>
    <scope>NUCLEOTIDE SEQUENCE</scope>
    <source>
        <strain evidence="3">RSA 567</strain>
    </source>
</reference>
<dbReference type="GO" id="GO:0004402">
    <property type="term" value="F:histone acetyltransferase activity"/>
    <property type="evidence" value="ECO:0007669"/>
    <property type="project" value="InterPro"/>
</dbReference>
<dbReference type="PANTHER" id="PTHR15496:SF2">
    <property type="entry name" value="GENERAL TRANSCRIPTION FACTOR 3C POLYPEPTIDE 4"/>
    <property type="match status" value="1"/>
</dbReference>
<dbReference type="AlphaFoldDB" id="A0A9W8EEW3"/>
<comment type="caution">
    <text evidence="3">The sequence shown here is derived from an EMBL/GenBank/DDBJ whole genome shotgun (WGS) entry which is preliminary data.</text>
</comment>
<dbReference type="Pfam" id="PF12660">
    <property type="entry name" value="zf-TFIIIC"/>
    <property type="match status" value="1"/>
</dbReference>
<name>A0A9W8EEW3_9FUNG</name>
<protein>
    <recommendedName>
        <fullName evidence="2">Transcription factor IIIC putative zinc-finger domain-containing protein</fullName>
    </recommendedName>
</protein>
<evidence type="ECO:0000313" key="3">
    <source>
        <dbReference type="EMBL" id="KAJ1985081.1"/>
    </source>
</evidence>
<evidence type="ECO:0000256" key="1">
    <source>
        <dbReference type="SAM" id="MobiDB-lite"/>
    </source>
</evidence>
<gene>
    <name evidence="3" type="ORF">H4R34_000258</name>
</gene>
<keyword evidence="4" id="KW-1185">Reference proteome</keyword>
<sequence>MLRLPSPGATANNVAWSESNQIAVATQQGVQLLTPQPNATTRATMGGIHLDQFKVVPSTLPSDKDASEQHSDPIQAAVIKENLATFRSVSWSPYDEAYSGGLLYAPPQCQTLAPSGSDDVEDPIVVTGWSAAARLPALSQPPNSIIACGTSKGRVHLWRYSAHAQYLGAFSVANGRVDFLEWSPKLHTATATDPCATPPPAAVALDALITVAIHGQLYVYKLHIHANSDGDASAAAQPSDRFTVQCIGKLGQIDFRRTTVIKYLEWKNTLYLAYGKICLIGLARINLDATWDECTISESPTLVLPYADMLTEVLYVFCGNGQLYAARLALSSSTGSDACPQLTLDQLLTERVFRQFGQAIRKVRAYFDINHHVDGTTDADATGTEPRALPKPESAQGESEDVQGMGGTVSTDELPGQKLYWVRFYGATESINHRYMVVNFSVRLRDETYLTAIHNHSYVAILPIVPTSVPVSSVLDSIERAPAQGMPLAPVLWDSCHMLITLPKRAANSNRSREELQNNIDALCTPLQESIGTIVQYGYVPDGTSTQMIVALLNMSPKSLLTSSGIVAKIQELIHIREFKVRSQQALICLRSLFKKIPRLYKVIQPASTKARRQQQLDWLYCVLAVLNKQLGQLPALDLTNHPKVQCWLAVNLHLATFESENDEQLVGIAAHVAAQLARLLLQSPEEIESTLNDVWLNLETCTFCLSPITEVTFDHATCVLGHRWTRCIATNLLLTTPNNWTCITCDAKLITLDESPFVGDTAPGLPLAWVRNAHRHCYLCGSLCVQRFSVT</sequence>
<dbReference type="PANTHER" id="PTHR15496">
    <property type="entry name" value="GENERAL TRANSCRIPTION FACTOR 3C POLYPEPTIDE 4 FAMILY"/>
    <property type="match status" value="1"/>
</dbReference>
<accession>A0A9W8EEW3</accession>
<proteinExistence type="predicted"/>
<dbReference type="GO" id="GO:0000127">
    <property type="term" value="C:transcription factor TFIIIC complex"/>
    <property type="evidence" value="ECO:0007669"/>
    <property type="project" value="InterPro"/>
</dbReference>